<dbReference type="NCBIfam" id="NF041800">
    <property type="entry name" value="Hsp20"/>
    <property type="match status" value="1"/>
</dbReference>
<dbReference type="InterPro" id="IPR007052">
    <property type="entry name" value="CS_dom"/>
</dbReference>
<evidence type="ECO:0000256" key="3">
    <source>
        <dbReference type="RuleBase" id="RU003616"/>
    </source>
</evidence>
<dbReference type="SUPFAM" id="SSF49764">
    <property type="entry name" value="HSP20-like chaperones"/>
    <property type="match status" value="1"/>
</dbReference>
<dbReference type="Gene3D" id="2.60.40.790">
    <property type="match status" value="1"/>
</dbReference>
<dbReference type="KEGG" id="apo:Arcpr_0810"/>
<dbReference type="PaxDb" id="572546-Arcpr_0810"/>
<proteinExistence type="inferred from homology"/>
<protein>
    <submittedName>
        <fullName evidence="6">Heat shock protein Hsp20</fullName>
    </submittedName>
</protein>
<keyword evidence="7" id="KW-1185">Reference proteome</keyword>
<dbReference type="GeneID" id="8739471"/>
<name>D2RHU8_ARCPA</name>
<dbReference type="GO" id="GO:0009408">
    <property type="term" value="P:response to heat"/>
    <property type="evidence" value="ECO:0007669"/>
    <property type="project" value="InterPro"/>
</dbReference>
<dbReference type="InterPro" id="IPR002068">
    <property type="entry name" value="A-crystallin/Hsp20_dom"/>
</dbReference>
<comment type="similarity">
    <text evidence="2 3">Belongs to the small heat shock protein (HSP20) family.</text>
</comment>
<dbReference type="HOGENOM" id="CLU_117605_1_0_2"/>
<gene>
    <name evidence="6" type="ordered locus">Arcpr_0810</name>
</gene>
<evidence type="ECO:0000256" key="1">
    <source>
        <dbReference type="ARBA" id="ARBA00023016"/>
    </source>
</evidence>
<sequence>MAWWRRRRREEWEPFDIFGREFDFIDEIFERMVRDIEEMFRRFERGEGEMKPIIRGFSIRIGPDGKPEIKEFGTKPEISETGIEERKPLIDVIETDEEVQVIAEMPGVSKEDIELNATERELEIKAESENRRYYERVELPCEVIPDSAKARYNNGVLEVIFKKKYPEKKGKKIKVE</sequence>
<dbReference type="EMBL" id="CP001857">
    <property type="protein sequence ID" value="ADB57873.1"/>
    <property type="molecule type" value="Genomic_DNA"/>
</dbReference>
<evidence type="ECO:0000256" key="2">
    <source>
        <dbReference type="PROSITE-ProRule" id="PRU00285"/>
    </source>
</evidence>
<dbReference type="AlphaFoldDB" id="D2RHU8"/>
<accession>D2RHU8</accession>
<evidence type="ECO:0000259" key="5">
    <source>
        <dbReference type="PROSITE" id="PS51203"/>
    </source>
</evidence>
<evidence type="ECO:0000313" key="6">
    <source>
        <dbReference type="EMBL" id="ADB57873.1"/>
    </source>
</evidence>
<feature type="domain" description="CS" evidence="5">
    <location>
        <begin position="85"/>
        <end position="174"/>
    </location>
</feature>
<evidence type="ECO:0000259" key="4">
    <source>
        <dbReference type="PROSITE" id="PS01031"/>
    </source>
</evidence>
<dbReference type="Pfam" id="PF00011">
    <property type="entry name" value="HSP20"/>
    <property type="match status" value="1"/>
</dbReference>
<dbReference type="PROSITE" id="PS51203">
    <property type="entry name" value="CS"/>
    <property type="match status" value="1"/>
</dbReference>
<dbReference type="CDD" id="cd06464">
    <property type="entry name" value="ACD_sHsps-like"/>
    <property type="match status" value="1"/>
</dbReference>
<dbReference type="PROSITE" id="PS01031">
    <property type="entry name" value="SHSP"/>
    <property type="match status" value="1"/>
</dbReference>
<dbReference type="RefSeq" id="WP_012940209.1">
    <property type="nucleotide sequence ID" value="NC_013741.1"/>
</dbReference>
<evidence type="ECO:0000313" key="7">
    <source>
        <dbReference type="Proteomes" id="UP000001901"/>
    </source>
</evidence>
<reference evidence="6 7" key="1">
    <citation type="journal article" date="2010" name="Stand. Genomic Sci.">
        <title>Complete genome sequence of Archaeoglobus profundus type strain (AV18).</title>
        <authorList>
            <person name="von Jan M."/>
            <person name="Lapidus A."/>
            <person name="Del Rio T.G."/>
            <person name="Copeland A."/>
            <person name="Tice H."/>
            <person name="Cheng J.F."/>
            <person name="Lucas S."/>
            <person name="Chen F."/>
            <person name="Nolan M."/>
            <person name="Goodwin L."/>
            <person name="Han C."/>
            <person name="Pitluck S."/>
            <person name="Liolios K."/>
            <person name="Ivanova N."/>
            <person name="Mavromatis K."/>
            <person name="Ovchinnikova G."/>
            <person name="Chertkov O."/>
            <person name="Pati A."/>
            <person name="Chen A."/>
            <person name="Palaniappan K."/>
            <person name="Land M."/>
            <person name="Hauser L."/>
            <person name="Chang Y.J."/>
            <person name="Jeffries C.D."/>
            <person name="Saunders E."/>
            <person name="Brettin T."/>
            <person name="Detter J.C."/>
            <person name="Chain P."/>
            <person name="Eichinger K."/>
            <person name="Huber H."/>
            <person name="Spring S."/>
            <person name="Rohde M."/>
            <person name="Goker M."/>
            <person name="Wirth R."/>
            <person name="Woyke T."/>
            <person name="Bristow J."/>
            <person name="Eisen J.A."/>
            <person name="Markowitz V."/>
            <person name="Hugenholtz P."/>
            <person name="Kyrpides N.C."/>
            <person name="Klenk H.P."/>
        </authorList>
    </citation>
    <scope>NUCLEOTIDE SEQUENCE [LARGE SCALE GENOMIC DNA]</scope>
    <source>
        <strain evidence="7">DSM 5631 / JCM 9629 / NBRC 100127 / Av18</strain>
    </source>
</reference>
<dbReference type="InterPro" id="IPR008978">
    <property type="entry name" value="HSP20-like_chaperone"/>
</dbReference>
<dbReference type="OrthoDB" id="26084at2157"/>
<organism evidence="6 7">
    <name type="scientific">Archaeoglobus profundus (strain DSM 5631 / JCM 9629 / NBRC 100127 / Av18)</name>
    <dbReference type="NCBI Taxonomy" id="572546"/>
    <lineage>
        <taxon>Archaea</taxon>
        <taxon>Methanobacteriati</taxon>
        <taxon>Methanobacteriota</taxon>
        <taxon>Archaeoglobi</taxon>
        <taxon>Archaeoglobales</taxon>
        <taxon>Archaeoglobaceae</taxon>
        <taxon>Archaeoglobus</taxon>
    </lineage>
</organism>
<dbReference type="PANTHER" id="PTHR46733">
    <property type="entry name" value="26.5 KDA HEAT SHOCK PROTEIN, MITOCHONDRIAL"/>
    <property type="match status" value="1"/>
</dbReference>
<keyword evidence="1 6" id="KW-0346">Stress response</keyword>
<dbReference type="STRING" id="572546.Arcpr_0810"/>
<dbReference type="eggNOG" id="arCOG01833">
    <property type="taxonomic scope" value="Archaea"/>
</dbReference>
<dbReference type="InterPro" id="IPR044587">
    <property type="entry name" value="HSP21-like"/>
</dbReference>
<dbReference type="Proteomes" id="UP000001901">
    <property type="component" value="Chromosome"/>
</dbReference>
<dbReference type="PANTHER" id="PTHR46733:SF4">
    <property type="entry name" value="HEAT SHOCK PROTEIN 21, CHLOROPLASTIC"/>
    <property type="match status" value="1"/>
</dbReference>
<feature type="domain" description="SHSP" evidence="4">
    <location>
        <begin position="80"/>
        <end position="176"/>
    </location>
</feature>